<gene>
    <name evidence="2" type="ORF">QBC32DRAFT_398117</name>
</gene>
<feature type="compositionally biased region" description="Low complexity" evidence="1">
    <location>
        <begin position="328"/>
        <end position="386"/>
    </location>
</feature>
<feature type="compositionally biased region" description="Low complexity" evidence="1">
    <location>
        <begin position="1054"/>
        <end position="1074"/>
    </location>
</feature>
<feature type="region of interest" description="Disordered" evidence="1">
    <location>
        <begin position="1302"/>
        <end position="1347"/>
    </location>
</feature>
<feature type="compositionally biased region" description="Low complexity" evidence="1">
    <location>
        <begin position="74"/>
        <end position="86"/>
    </location>
</feature>
<feature type="compositionally biased region" description="Low complexity" evidence="1">
    <location>
        <begin position="1147"/>
        <end position="1164"/>
    </location>
</feature>
<reference evidence="2" key="1">
    <citation type="journal article" date="2023" name="Mol. Phylogenet. Evol.">
        <title>Genome-scale phylogeny and comparative genomics of the fungal order Sordariales.</title>
        <authorList>
            <person name="Hensen N."/>
            <person name="Bonometti L."/>
            <person name="Westerberg I."/>
            <person name="Brannstrom I.O."/>
            <person name="Guillou S."/>
            <person name="Cros-Aarteil S."/>
            <person name="Calhoun S."/>
            <person name="Haridas S."/>
            <person name="Kuo A."/>
            <person name="Mondo S."/>
            <person name="Pangilinan J."/>
            <person name="Riley R."/>
            <person name="LaButti K."/>
            <person name="Andreopoulos B."/>
            <person name="Lipzen A."/>
            <person name="Chen C."/>
            <person name="Yan M."/>
            <person name="Daum C."/>
            <person name="Ng V."/>
            <person name="Clum A."/>
            <person name="Steindorff A."/>
            <person name="Ohm R.A."/>
            <person name="Martin F."/>
            <person name="Silar P."/>
            <person name="Natvig D.O."/>
            <person name="Lalanne C."/>
            <person name="Gautier V."/>
            <person name="Ament-Velasquez S.L."/>
            <person name="Kruys A."/>
            <person name="Hutchinson M.I."/>
            <person name="Powell A.J."/>
            <person name="Barry K."/>
            <person name="Miller A.N."/>
            <person name="Grigoriev I.V."/>
            <person name="Debuchy R."/>
            <person name="Gladieux P."/>
            <person name="Hiltunen Thoren M."/>
            <person name="Johannesson H."/>
        </authorList>
    </citation>
    <scope>NUCLEOTIDE SEQUENCE</scope>
    <source>
        <strain evidence="2">CBS 626.80</strain>
    </source>
</reference>
<feature type="region of interest" description="Disordered" evidence="1">
    <location>
        <begin position="766"/>
        <end position="786"/>
    </location>
</feature>
<evidence type="ECO:0000313" key="3">
    <source>
        <dbReference type="Proteomes" id="UP001303222"/>
    </source>
</evidence>
<feature type="compositionally biased region" description="Pro residues" evidence="1">
    <location>
        <begin position="1326"/>
        <end position="1346"/>
    </location>
</feature>
<comment type="caution">
    <text evidence="2">The sequence shown here is derived from an EMBL/GenBank/DDBJ whole genome shotgun (WGS) entry which is preliminary data.</text>
</comment>
<feature type="region of interest" description="Disordered" evidence="1">
    <location>
        <begin position="1031"/>
        <end position="1077"/>
    </location>
</feature>
<feature type="compositionally biased region" description="Basic and acidic residues" evidence="1">
    <location>
        <begin position="258"/>
        <end position="273"/>
    </location>
</feature>
<feature type="region of interest" description="Disordered" evidence="1">
    <location>
        <begin position="1133"/>
        <end position="1167"/>
    </location>
</feature>
<feature type="compositionally biased region" description="Low complexity" evidence="1">
    <location>
        <begin position="1302"/>
        <end position="1311"/>
    </location>
</feature>
<evidence type="ECO:0000313" key="2">
    <source>
        <dbReference type="EMBL" id="KAK3952199.1"/>
    </source>
</evidence>
<proteinExistence type="predicted"/>
<feature type="compositionally biased region" description="Low complexity" evidence="1">
    <location>
        <begin position="954"/>
        <end position="969"/>
    </location>
</feature>
<dbReference type="Proteomes" id="UP001303222">
    <property type="component" value="Unassembled WGS sequence"/>
</dbReference>
<feature type="compositionally biased region" description="Polar residues" evidence="1">
    <location>
        <begin position="485"/>
        <end position="495"/>
    </location>
</feature>
<feature type="compositionally biased region" description="Low complexity" evidence="1">
    <location>
        <begin position="280"/>
        <end position="315"/>
    </location>
</feature>
<name>A0AAN6NW79_9PEZI</name>
<feature type="compositionally biased region" description="Low complexity" evidence="1">
    <location>
        <begin position="11"/>
        <end position="22"/>
    </location>
</feature>
<protein>
    <submittedName>
        <fullName evidence="2">Uncharacterized protein</fullName>
    </submittedName>
</protein>
<accession>A0AAN6NW79</accession>
<sequence length="1427" mass="147278">MAPRKNQSTKAVVVAAAAVSSSNGNGKDNSPGTSNARASVCARARGSGGGGGGDDVPALSSAFSPVPVAPAPGPASSSSSSASASSSAAQSPVPALIASSSCSYSAAAGTGNRAGTSRGARWMSAPEQARLKYVHVRAAASYIGVLKSPFFPQDGAAYLSHLASVKARELEKMKAKLEAAKLLSSLSKDAAKAKSRSKGSSKSSGSPGGSGSSSSSLGARLPVVGVSGGLASCWIPLYHGGDSSLSLLSVEHDHDNDNAKVEGGVMKKNDHQGGGKGKGKAVSASAAASSKEEAAAAAAAGTESTSSSSSSSSASGDDRAGGNKGSPRDNLSSDNRVNNSVDNLPRPLPASSSSPSSGAFAAAAAGTFNTTTTTTNTSDTPFDTTSASSANRGSTIRGGFALPPAPSSPAPPAPSSPAPPAPRLAPLLKGKTNLTEDFFSVVLAKPNPFNGFWTVKCPDSDTSPGPEAVPFPTAAEYTHEASRPSIRSQVSPGQPSLSSSDAGGGSSNVRVDKRKDKKMKQQKQKGEKKKKGKSKHGKLPLESIAVLPVSGVRGPPSRSWPLPRWQGYIRNGDAGHQNQHIKYMDEGYVRHLWSEKLEPHQQFARLRKAGLVDAADAHGAGQMMREPMVESGIEGLITPPTDRTHELELMVGAAAEAQFDCSRIHSRQVVSAAPDLAFTYSGLAPSVVAEPAHHHSGLASSVADEPARTSTPTVVDAIIAPLSRVEASGRAPAPTVVAAPITPFSSSFSATATPFVPRSLAPDAPEFVPSSSSGERSERDSLSATADEFVPPSSVVVAPAAVVTQQHQSLLSLSSDPLSLVDLSSSSVAQSEQPQQQQQQLTREELLSSLDPGRVNSWTDYRRDHPRAARPVRPSSHLGHQRNRHQQVSVPRCYSFPAPASPPRDVSLASPGSPPRYDPQPSAEEQKTPLAPAPFDPSRPDFEENFPPLGQTGSVKLSKPSKQQQQEPKASNDHDHDHDEEEEDIYAASPVLVSASAAAADVVGGDGTGNNTAGETSETRDTIECAVSCEVDGSGEGAGTTSVGPAGPGPDVGPAPGAFPGGLPSTPFSAAPGAAPLPDPGLPGLPVGMSTGAPFHLAGTPYVHLYPDFVPGFELGMGMAMLHPAPGQYGLPNSMPPAPYPHGYGYQQPLPHPQHAQQPGHSQPLPRGERRVHFADFNTVIHLPASPGSGGIMLESVPQGRPDDATDGYCAGSGSASGPGFESLPLAAASGFDSHNTPAFDQAADTEPLPAPYNSFRSSSLGRFEGTWLESSAFAGLAASFASAASAAFAFSAAPAFPAAAAAQASPQQQQPGPPYFNPGHHHAPPAAPNPDFLPPHPRSAPPPFREPLETVNVLDLVEDLREAGVVEREAEAWQLRAPVGERTWDLHSGEEEVLGLGDEGEVREIRLEEVPVVVRELVEEIDEFDD</sequence>
<feature type="region of interest" description="Disordered" evidence="1">
    <location>
        <begin position="1002"/>
        <end position="1021"/>
    </location>
</feature>
<feature type="compositionally biased region" description="Pro residues" evidence="1">
    <location>
        <begin position="403"/>
        <end position="423"/>
    </location>
</feature>
<feature type="compositionally biased region" description="Polar residues" evidence="1">
    <location>
        <begin position="1"/>
        <end position="10"/>
    </location>
</feature>
<feature type="compositionally biased region" description="Low complexity" evidence="1">
    <location>
        <begin position="1002"/>
        <end position="1014"/>
    </location>
</feature>
<keyword evidence="3" id="KW-1185">Reference proteome</keyword>
<feature type="region of interest" description="Disordered" evidence="1">
    <location>
        <begin position="849"/>
        <end position="983"/>
    </location>
</feature>
<evidence type="ECO:0000256" key="1">
    <source>
        <dbReference type="SAM" id="MobiDB-lite"/>
    </source>
</evidence>
<reference evidence="2" key="2">
    <citation type="submission" date="2023-06" db="EMBL/GenBank/DDBJ databases">
        <authorList>
            <consortium name="Lawrence Berkeley National Laboratory"/>
            <person name="Mondo S.J."/>
            <person name="Hensen N."/>
            <person name="Bonometti L."/>
            <person name="Westerberg I."/>
            <person name="Brannstrom I.O."/>
            <person name="Guillou S."/>
            <person name="Cros-Aarteil S."/>
            <person name="Calhoun S."/>
            <person name="Haridas S."/>
            <person name="Kuo A."/>
            <person name="Pangilinan J."/>
            <person name="Riley R."/>
            <person name="Labutti K."/>
            <person name="Andreopoulos B."/>
            <person name="Lipzen A."/>
            <person name="Chen C."/>
            <person name="Yanf M."/>
            <person name="Daum C."/>
            <person name="Ng V."/>
            <person name="Clum A."/>
            <person name="Steindorff A."/>
            <person name="Ohm R."/>
            <person name="Martin F."/>
            <person name="Silar P."/>
            <person name="Natvig D."/>
            <person name="Lalanne C."/>
            <person name="Gautier V."/>
            <person name="Ament-Velasquez S.L."/>
            <person name="Kruys A."/>
            <person name="Hutchinson M.I."/>
            <person name="Powell A.J."/>
            <person name="Barry K."/>
            <person name="Miller A.N."/>
            <person name="Grigoriev I.V."/>
            <person name="Debuchy R."/>
            <person name="Gladieux P."/>
            <person name="Thoren M.H."/>
            <person name="Johannesson H."/>
        </authorList>
    </citation>
    <scope>NUCLEOTIDE SEQUENCE</scope>
    <source>
        <strain evidence="2">CBS 626.80</strain>
    </source>
</reference>
<feature type="region of interest" description="Disordered" evidence="1">
    <location>
        <begin position="191"/>
        <end position="218"/>
    </location>
</feature>
<feature type="compositionally biased region" description="Basic residues" evidence="1">
    <location>
        <begin position="515"/>
        <end position="538"/>
    </location>
</feature>
<feature type="compositionally biased region" description="Low complexity" evidence="1">
    <location>
        <begin position="56"/>
        <end position="66"/>
    </location>
</feature>
<feature type="compositionally biased region" description="Polar residues" evidence="1">
    <location>
        <begin position="23"/>
        <end position="37"/>
    </location>
</feature>
<feature type="region of interest" description="Disordered" evidence="1">
    <location>
        <begin position="258"/>
        <end position="425"/>
    </location>
</feature>
<feature type="region of interest" description="Disordered" evidence="1">
    <location>
        <begin position="476"/>
        <end position="542"/>
    </location>
</feature>
<organism evidence="2 3">
    <name type="scientific">Pseudoneurospora amorphoporcata</name>
    <dbReference type="NCBI Taxonomy" id="241081"/>
    <lineage>
        <taxon>Eukaryota</taxon>
        <taxon>Fungi</taxon>
        <taxon>Dikarya</taxon>
        <taxon>Ascomycota</taxon>
        <taxon>Pezizomycotina</taxon>
        <taxon>Sordariomycetes</taxon>
        <taxon>Sordariomycetidae</taxon>
        <taxon>Sordariales</taxon>
        <taxon>Sordariaceae</taxon>
        <taxon>Pseudoneurospora</taxon>
    </lineage>
</organism>
<feature type="region of interest" description="Disordered" evidence="1">
    <location>
        <begin position="1"/>
        <end position="86"/>
    </location>
</feature>
<dbReference type="EMBL" id="MU859129">
    <property type="protein sequence ID" value="KAK3952199.1"/>
    <property type="molecule type" value="Genomic_DNA"/>
</dbReference>